<protein>
    <recommendedName>
        <fullName evidence="3">Mos1 transposase HTH domain-containing protein</fullName>
    </recommendedName>
</protein>
<dbReference type="InterPro" id="IPR052709">
    <property type="entry name" value="Transposase-MT_Hybrid"/>
</dbReference>
<comment type="caution">
    <text evidence="1">The sequence shown here is derived from an EMBL/GenBank/DDBJ whole genome shotgun (WGS) entry which is preliminary data.</text>
</comment>
<name>A0ABQ8RY57_PERAM</name>
<accession>A0ABQ8RY57</accession>
<gene>
    <name evidence="1" type="ORF">ANN_26422</name>
</gene>
<dbReference type="PANTHER" id="PTHR46060:SF1">
    <property type="entry name" value="MARINER MOS1 TRANSPOSASE-LIKE PROTEIN"/>
    <property type="match status" value="1"/>
</dbReference>
<evidence type="ECO:0000313" key="2">
    <source>
        <dbReference type="Proteomes" id="UP001148838"/>
    </source>
</evidence>
<dbReference type="Gene3D" id="1.10.10.1450">
    <property type="match status" value="1"/>
</dbReference>
<dbReference type="Proteomes" id="UP001148838">
    <property type="component" value="Unassembled WGS sequence"/>
</dbReference>
<organism evidence="1 2">
    <name type="scientific">Periplaneta americana</name>
    <name type="common">American cockroach</name>
    <name type="synonym">Blatta americana</name>
    <dbReference type="NCBI Taxonomy" id="6978"/>
    <lineage>
        <taxon>Eukaryota</taxon>
        <taxon>Metazoa</taxon>
        <taxon>Ecdysozoa</taxon>
        <taxon>Arthropoda</taxon>
        <taxon>Hexapoda</taxon>
        <taxon>Insecta</taxon>
        <taxon>Pterygota</taxon>
        <taxon>Neoptera</taxon>
        <taxon>Polyneoptera</taxon>
        <taxon>Dictyoptera</taxon>
        <taxon>Blattodea</taxon>
        <taxon>Blattoidea</taxon>
        <taxon>Blattidae</taxon>
        <taxon>Blattinae</taxon>
        <taxon>Periplaneta</taxon>
    </lineage>
</organism>
<dbReference type="EMBL" id="JAJSOF020000039">
    <property type="protein sequence ID" value="KAJ4426624.1"/>
    <property type="molecule type" value="Genomic_DNA"/>
</dbReference>
<evidence type="ECO:0000313" key="1">
    <source>
        <dbReference type="EMBL" id="KAJ4426624.1"/>
    </source>
</evidence>
<sequence length="181" mass="20848">MSSKEQRGSIKFCVKLGETFTETLALMRQAYGEEAKSRTRVYEWHKSFTSGHFSTDGNPRSGRPSSARTEEMIARLHKKSFGESSNLTSSSYWKFLHCKTVTRISVLELMITMKAHNAIRKKVVPQHDDSWNYNSGWFSFHFKFLHQLSFLNTQQHESSFQVRRESGLQATTEEPGSICVI</sequence>
<reference evidence="1 2" key="1">
    <citation type="journal article" date="2022" name="Allergy">
        <title>Genome assembly and annotation of Periplaneta americana reveal a comprehensive cockroach allergen profile.</title>
        <authorList>
            <person name="Wang L."/>
            <person name="Xiong Q."/>
            <person name="Saelim N."/>
            <person name="Wang L."/>
            <person name="Nong W."/>
            <person name="Wan A.T."/>
            <person name="Shi M."/>
            <person name="Liu X."/>
            <person name="Cao Q."/>
            <person name="Hui J.H.L."/>
            <person name="Sookrung N."/>
            <person name="Leung T.F."/>
            <person name="Tungtrongchitr A."/>
            <person name="Tsui S.K.W."/>
        </authorList>
    </citation>
    <scope>NUCLEOTIDE SEQUENCE [LARGE SCALE GENOMIC DNA]</scope>
    <source>
        <strain evidence="1">PWHHKU_190912</strain>
    </source>
</reference>
<keyword evidence="2" id="KW-1185">Reference proteome</keyword>
<evidence type="ECO:0008006" key="3">
    <source>
        <dbReference type="Google" id="ProtNLM"/>
    </source>
</evidence>
<proteinExistence type="predicted"/>
<dbReference type="PANTHER" id="PTHR46060">
    <property type="entry name" value="MARINER MOS1 TRANSPOSASE-LIKE PROTEIN"/>
    <property type="match status" value="1"/>
</dbReference>